<dbReference type="SMART" id="SM00895">
    <property type="entry name" value="FCD"/>
    <property type="match status" value="1"/>
</dbReference>
<dbReference type="RefSeq" id="WP_201641969.1">
    <property type="nucleotide sequence ID" value="NZ_CAJHCP010000004.1"/>
</dbReference>
<name>A0ABM8NHY3_9BURK</name>
<evidence type="ECO:0000313" key="5">
    <source>
        <dbReference type="EMBL" id="CAD6526638.1"/>
    </source>
</evidence>
<dbReference type="Gene3D" id="1.10.10.10">
    <property type="entry name" value="Winged helix-like DNA-binding domain superfamily/Winged helix DNA-binding domain"/>
    <property type="match status" value="1"/>
</dbReference>
<evidence type="ECO:0000256" key="3">
    <source>
        <dbReference type="ARBA" id="ARBA00023163"/>
    </source>
</evidence>
<dbReference type="PANTHER" id="PTHR43537:SF51">
    <property type="entry name" value="HTH-TYPE TRANSCRIPTIONAL REGULATOR LGOR-RELATED"/>
    <property type="match status" value="1"/>
</dbReference>
<protein>
    <submittedName>
        <fullName evidence="5">HTH-type transcriptional repressor RspR</fullName>
    </submittedName>
</protein>
<evidence type="ECO:0000313" key="6">
    <source>
        <dbReference type="Proteomes" id="UP000598032"/>
    </source>
</evidence>
<sequence>MNETTQQAIVQTLREKILAGELSPGQRLVEAQLAQWLGVSRTPLRYALSVLSSEGLLDRSGARGYVVRRFSVRDILNAIDVRGVLEGLAARSVAESGLSPALAASLDACLREGDAIFEQRHLKPGDDVRYAEINGRFHALIVEASQNMAVQAALSLNEKIPFVSPFTIAFDESARERQFLMLMYAHRQHHAIVDALKKGEGARVDSLMKEHTHISKESLNLSLPALHLIAGAA</sequence>
<dbReference type="SMART" id="SM00345">
    <property type="entry name" value="HTH_GNTR"/>
    <property type="match status" value="1"/>
</dbReference>
<dbReference type="SUPFAM" id="SSF48008">
    <property type="entry name" value="GntR ligand-binding domain-like"/>
    <property type="match status" value="1"/>
</dbReference>
<accession>A0ABM8NHY3</accession>
<dbReference type="PROSITE" id="PS50949">
    <property type="entry name" value="HTH_GNTR"/>
    <property type="match status" value="1"/>
</dbReference>
<evidence type="ECO:0000259" key="4">
    <source>
        <dbReference type="PROSITE" id="PS50949"/>
    </source>
</evidence>
<evidence type="ECO:0000256" key="1">
    <source>
        <dbReference type="ARBA" id="ARBA00023015"/>
    </source>
</evidence>
<dbReference type="EMBL" id="CAJHCP010000004">
    <property type="protein sequence ID" value="CAD6526638.1"/>
    <property type="molecule type" value="Genomic_DNA"/>
</dbReference>
<evidence type="ECO:0000256" key="2">
    <source>
        <dbReference type="ARBA" id="ARBA00023125"/>
    </source>
</evidence>
<gene>
    <name evidence="5" type="primary">rspR_3</name>
    <name evidence="5" type="ORF">LMG28140_01852</name>
</gene>
<dbReference type="Proteomes" id="UP000598032">
    <property type="component" value="Unassembled WGS sequence"/>
</dbReference>
<feature type="domain" description="HTH gntR-type" evidence="4">
    <location>
        <begin position="3"/>
        <end position="70"/>
    </location>
</feature>
<keyword evidence="3" id="KW-0804">Transcription</keyword>
<dbReference type="SUPFAM" id="SSF46785">
    <property type="entry name" value="Winged helix' DNA-binding domain"/>
    <property type="match status" value="1"/>
</dbReference>
<keyword evidence="6" id="KW-1185">Reference proteome</keyword>
<dbReference type="InterPro" id="IPR000524">
    <property type="entry name" value="Tscrpt_reg_HTH_GntR"/>
</dbReference>
<dbReference type="InterPro" id="IPR011711">
    <property type="entry name" value="GntR_C"/>
</dbReference>
<dbReference type="InterPro" id="IPR036390">
    <property type="entry name" value="WH_DNA-bd_sf"/>
</dbReference>
<keyword evidence="2" id="KW-0238">DNA-binding</keyword>
<keyword evidence="1" id="KW-0805">Transcription regulation</keyword>
<organism evidence="5 6">
    <name type="scientific">Paraburkholderia metrosideri</name>
    <dbReference type="NCBI Taxonomy" id="580937"/>
    <lineage>
        <taxon>Bacteria</taxon>
        <taxon>Pseudomonadati</taxon>
        <taxon>Pseudomonadota</taxon>
        <taxon>Betaproteobacteria</taxon>
        <taxon>Burkholderiales</taxon>
        <taxon>Burkholderiaceae</taxon>
        <taxon>Paraburkholderia</taxon>
    </lineage>
</organism>
<comment type="caution">
    <text evidence="5">The sequence shown here is derived from an EMBL/GenBank/DDBJ whole genome shotgun (WGS) entry which is preliminary data.</text>
</comment>
<dbReference type="InterPro" id="IPR008920">
    <property type="entry name" value="TF_FadR/GntR_C"/>
</dbReference>
<dbReference type="Pfam" id="PF00392">
    <property type="entry name" value="GntR"/>
    <property type="match status" value="1"/>
</dbReference>
<dbReference type="InterPro" id="IPR036388">
    <property type="entry name" value="WH-like_DNA-bd_sf"/>
</dbReference>
<dbReference type="Gene3D" id="1.20.120.530">
    <property type="entry name" value="GntR ligand-binding domain-like"/>
    <property type="match status" value="1"/>
</dbReference>
<proteinExistence type="predicted"/>
<reference evidence="5 6" key="1">
    <citation type="submission" date="2020-10" db="EMBL/GenBank/DDBJ databases">
        <authorList>
            <person name="Peeters C."/>
        </authorList>
    </citation>
    <scope>NUCLEOTIDE SEQUENCE [LARGE SCALE GENOMIC DNA]</scope>
    <source>
        <strain evidence="5 6">LMG 28140</strain>
    </source>
</reference>
<dbReference type="PANTHER" id="PTHR43537">
    <property type="entry name" value="TRANSCRIPTIONAL REGULATOR, GNTR FAMILY"/>
    <property type="match status" value="1"/>
</dbReference>
<dbReference type="Pfam" id="PF07729">
    <property type="entry name" value="FCD"/>
    <property type="match status" value="1"/>
</dbReference>
<dbReference type="CDD" id="cd07377">
    <property type="entry name" value="WHTH_GntR"/>
    <property type="match status" value="1"/>
</dbReference>